<dbReference type="SUPFAM" id="SSF47781">
    <property type="entry name" value="RuvA domain 2-like"/>
    <property type="match status" value="1"/>
</dbReference>
<dbReference type="SUPFAM" id="SSF47802">
    <property type="entry name" value="DNA polymerase beta, N-terminal domain-like"/>
    <property type="match status" value="1"/>
</dbReference>
<dbReference type="PIRSF" id="PIRSF005047">
    <property type="entry name" value="UCP005047_YshC"/>
    <property type="match status" value="1"/>
</dbReference>
<dbReference type="SMART" id="SM00483">
    <property type="entry name" value="POLXc"/>
    <property type="match status" value="1"/>
</dbReference>
<dbReference type="InterPro" id="IPR027421">
    <property type="entry name" value="DNA_pol_lamdba_lyase_dom_sf"/>
</dbReference>
<keyword evidence="3" id="KW-0548">Nucleotidyltransferase</keyword>
<accession>A0A1E5FYH4</accession>
<dbReference type="GO" id="GO:0003887">
    <property type="term" value="F:DNA-directed DNA polymerase activity"/>
    <property type="evidence" value="ECO:0007669"/>
    <property type="project" value="UniProtKB-KW"/>
</dbReference>
<dbReference type="PANTHER" id="PTHR36928:SF1">
    <property type="entry name" value="PHOSPHATASE YCDX-RELATED"/>
    <property type="match status" value="1"/>
</dbReference>
<dbReference type="SUPFAM" id="SSF81301">
    <property type="entry name" value="Nucleotidyltransferase"/>
    <property type="match status" value="1"/>
</dbReference>
<organism evidence="8 9">
    <name type="scientific">Desulfuribacillus alkaliarsenatis</name>
    <dbReference type="NCBI Taxonomy" id="766136"/>
    <lineage>
        <taxon>Bacteria</taxon>
        <taxon>Bacillati</taxon>
        <taxon>Bacillota</taxon>
        <taxon>Desulfuribacillia</taxon>
        <taxon>Desulfuribacillales</taxon>
        <taxon>Desulfuribacillaceae</taxon>
        <taxon>Desulfuribacillus</taxon>
    </lineage>
</organism>
<evidence type="ECO:0000256" key="4">
    <source>
        <dbReference type="ARBA" id="ARBA00023204"/>
    </source>
</evidence>
<dbReference type="Gene3D" id="1.10.150.20">
    <property type="entry name" value="5' to 3' exonuclease, C-terminal subdomain"/>
    <property type="match status" value="1"/>
</dbReference>
<dbReference type="RefSeq" id="WP_069644437.1">
    <property type="nucleotide sequence ID" value="NZ_MIJE01000036.1"/>
</dbReference>
<evidence type="ECO:0000256" key="5">
    <source>
        <dbReference type="ARBA" id="ARBA00049244"/>
    </source>
</evidence>
<dbReference type="GO" id="GO:0005829">
    <property type="term" value="C:cytosol"/>
    <property type="evidence" value="ECO:0007669"/>
    <property type="project" value="TreeGrafter"/>
</dbReference>
<sequence>MDNYVIAWYLRQIAILTELQGGKDFQAIAYKKAASTIEGLTGSIRELPKNKRASLPGIGSKILAMVEEYIETGRISKYEKLRADTHDDFLTMLKINGVGPKSIRLLNKHLGITSLKELAAAVKARKVRKIPGIGAKFEMRVAAGIEHLTKPPTEFTLDSVLPLAKSIVEAFKEQSLINNISTAGDVRRMKDTINQLDIVISCDDVQATVEAIKKLPNIHKLLTEDKSSLTLHMEYNIYLPVRFKLAKPESYIYTLHEQTGSRSYLEFINKTAKQKNVDLNQAWTSEQELLQALELPYVEPEIRELPFLDAIADNKLPNLVQLSDIKGDLHMHSHYSDGIHSIEEMAKKAMELGYEYIAITDHSQSLKIAKGLTVEKWNQQKREIQNLNKQFDKQFQILTGTEMDILTDTSLDFDEEFLEKVELVVASIHTGFQQDKERQTDKFLAALDSTYVDILAHPTGRLIARRAGYDIDLDRIFKKAQNTKTCLEINSSPDRLDLNAENARKAAKEYGLLISINTDAHDKEALHDMELGVAVARRAGLEAKDILNTKSKQELLEYLHAKRYSKQD</sequence>
<dbReference type="EMBL" id="MIJE01000036">
    <property type="protein sequence ID" value="OEF95624.1"/>
    <property type="molecule type" value="Genomic_DNA"/>
</dbReference>
<dbReference type="AlphaFoldDB" id="A0A1E5FYH4"/>
<dbReference type="Gene3D" id="3.20.20.140">
    <property type="entry name" value="Metal-dependent hydrolases"/>
    <property type="match status" value="1"/>
</dbReference>
<dbReference type="NCBIfam" id="NF006375">
    <property type="entry name" value="PRK08609.1"/>
    <property type="match status" value="1"/>
</dbReference>
<dbReference type="InterPro" id="IPR002054">
    <property type="entry name" value="DNA-dir_DNA_pol_X"/>
</dbReference>
<dbReference type="InterPro" id="IPR010994">
    <property type="entry name" value="RuvA_2-like"/>
</dbReference>
<dbReference type="PANTHER" id="PTHR36928">
    <property type="entry name" value="PHOSPHATASE YCDX-RELATED"/>
    <property type="match status" value="1"/>
</dbReference>
<dbReference type="Gene3D" id="1.10.150.110">
    <property type="entry name" value="DNA polymerase beta, N-terminal domain-like"/>
    <property type="match status" value="1"/>
</dbReference>
<keyword evidence="3" id="KW-0808">Transferase</keyword>
<dbReference type="CDD" id="cd07436">
    <property type="entry name" value="PHP_PolX"/>
    <property type="match status" value="1"/>
</dbReference>
<reference evidence="8 9" key="1">
    <citation type="submission" date="2016-09" db="EMBL/GenBank/DDBJ databases">
        <title>Draft genome sequence for the type strain of Desulfuribacillus alkaliarsenatis AHT28, an obligately anaerobic, sulfidogenic bacterium isolated from Russian soda lake sediments.</title>
        <authorList>
            <person name="Abin C.A."/>
            <person name="Hollibaugh J.T."/>
        </authorList>
    </citation>
    <scope>NUCLEOTIDE SEQUENCE [LARGE SCALE GENOMIC DNA]</scope>
    <source>
        <strain evidence="8 9">AHT28</strain>
    </source>
</reference>
<keyword evidence="4" id="KW-0234">DNA repair</keyword>
<evidence type="ECO:0000313" key="9">
    <source>
        <dbReference type="Proteomes" id="UP000094296"/>
    </source>
</evidence>
<dbReference type="InterPro" id="IPR022311">
    <property type="entry name" value="PolX-like"/>
</dbReference>
<evidence type="ECO:0000256" key="2">
    <source>
        <dbReference type="ARBA" id="ARBA00022763"/>
    </source>
</evidence>
<keyword evidence="2" id="KW-0227">DNA damage</keyword>
<evidence type="ECO:0000259" key="7">
    <source>
        <dbReference type="SMART" id="SM00483"/>
    </source>
</evidence>
<keyword evidence="9" id="KW-1185">Reference proteome</keyword>
<proteinExistence type="predicted"/>
<evidence type="ECO:0000259" key="6">
    <source>
        <dbReference type="SMART" id="SM00481"/>
    </source>
</evidence>
<dbReference type="InterPro" id="IPR047967">
    <property type="entry name" value="PolX_PHP"/>
</dbReference>
<protein>
    <recommendedName>
        <fullName evidence="1">DNA-directed DNA polymerase</fullName>
        <ecNumber evidence="1">2.7.7.7</ecNumber>
    </recommendedName>
</protein>
<evidence type="ECO:0000256" key="1">
    <source>
        <dbReference type="ARBA" id="ARBA00012417"/>
    </source>
</evidence>
<dbReference type="InterPro" id="IPR043519">
    <property type="entry name" value="NT_sf"/>
</dbReference>
<dbReference type="InterPro" id="IPR050243">
    <property type="entry name" value="PHP_phosphatase"/>
</dbReference>
<dbReference type="SUPFAM" id="SSF89550">
    <property type="entry name" value="PHP domain-like"/>
    <property type="match status" value="1"/>
</dbReference>
<dbReference type="Pfam" id="PF02811">
    <property type="entry name" value="PHP"/>
    <property type="match status" value="1"/>
</dbReference>
<dbReference type="Proteomes" id="UP000094296">
    <property type="component" value="Unassembled WGS sequence"/>
</dbReference>
<feature type="domain" description="Polymerase/histidinol phosphatase N-terminal" evidence="6">
    <location>
        <begin position="327"/>
        <end position="407"/>
    </location>
</feature>
<dbReference type="InterPro" id="IPR016195">
    <property type="entry name" value="Pol/histidinol_Pase-like"/>
</dbReference>
<dbReference type="GO" id="GO:0042578">
    <property type="term" value="F:phosphoric ester hydrolase activity"/>
    <property type="evidence" value="ECO:0007669"/>
    <property type="project" value="TreeGrafter"/>
</dbReference>
<name>A0A1E5FYH4_9FIRM</name>
<comment type="catalytic activity">
    <reaction evidence="5">
        <text>DNA(n) + a 2'-deoxyribonucleoside 5'-triphosphate = DNA(n+1) + diphosphate</text>
        <dbReference type="Rhea" id="RHEA:22508"/>
        <dbReference type="Rhea" id="RHEA-COMP:17339"/>
        <dbReference type="Rhea" id="RHEA-COMP:17340"/>
        <dbReference type="ChEBI" id="CHEBI:33019"/>
        <dbReference type="ChEBI" id="CHEBI:61560"/>
        <dbReference type="ChEBI" id="CHEBI:173112"/>
        <dbReference type="EC" id="2.7.7.7"/>
    </reaction>
</comment>
<dbReference type="Pfam" id="PF14520">
    <property type="entry name" value="HHH_5"/>
    <property type="match status" value="1"/>
</dbReference>
<dbReference type="GO" id="GO:0006281">
    <property type="term" value="P:DNA repair"/>
    <property type="evidence" value="ECO:0007669"/>
    <property type="project" value="UniProtKB-KW"/>
</dbReference>
<dbReference type="GO" id="GO:0003677">
    <property type="term" value="F:DNA binding"/>
    <property type="evidence" value="ECO:0007669"/>
    <property type="project" value="InterPro"/>
</dbReference>
<dbReference type="PRINTS" id="PR00870">
    <property type="entry name" value="DNAPOLXBETA"/>
</dbReference>
<dbReference type="InterPro" id="IPR004013">
    <property type="entry name" value="PHP_dom"/>
</dbReference>
<dbReference type="Gene3D" id="3.30.460.10">
    <property type="entry name" value="Beta Polymerase, domain 2"/>
    <property type="match status" value="1"/>
</dbReference>
<keyword evidence="3" id="KW-0239">DNA-directed DNA polymerase</keyword>
<comment type="caution">
    <text evidence="8">The sequence shown here is derived from an EMBL/GenBank/DDBJ whole genome shotgun (WGS) entry which is preliminary data.</text>
</comment>
<dbReference type="GO" id="GO:0008270">
    <property type="term" value="F:zinc ion binding"/>
    <property type="evidence" value="ECO:0007669"/>
    <property type="project" value="TreeGrafter"/>
</dbReference>
<gene>
    <name evidence="8" type="ORF">BHF68_12330</name>
</gene>
<dbReference type="Pfam" id="PF14716">
    <property type="entry name" value="HHH_8"/>
    <property type="match status" value="1"/>
</dbReference>
<dbReference type="InterPro" id="IPR010996">
    <property type="entry name" value="HHH_MUS81"/>
</dbReference>
<evidence type="ECO:0000256" key="3">
    <source>
        <dbReference type="ARBA" id="ARBA00022932"/>
    </source>
</evidence>
<dbReference type="SMART" id="SM00481">
    <property type="entry name" value="POLIIIAc"/>
    <property type="match status" value="1"/>
</dbReference>
<dbReference type="EC" id="2.7.7.7" evidence="1"/>
<dbReference type="InterPro" id="IPR003141">
    <property type="entry name" value="Pol/His_phosphatase_N"/>
</dbReference>
<evidence type="ECO:0000313" key="8">
    <source>
        <dbReference type="EMBL" id="OEF95624.1"/>
    </source>
</evidence>
<dbReference type="FunFam" id="3.20.20.140:FF:000047">
    <property type="entry name" value="PHP domain-containing protein"/>
    <property type="match status" value="1"/>
</dbReference>
<dbReference type="STRING" id="766136.BHF68_12330"/>
<feature type="domain" description="DNA-directed DNA polymerase X" evidence="7">
    <location>
        <begin position="1"/>
        <end position="304"/>
    </location>
</feature>
<dbReference type="InterPro" id="IPR002008">
    <property type="entry name" value="DNA_pol_X_beta-like"/>
</dbReference>